<dbReference type="RefSeq" id="WP_168920690.1">
    <property type="nucleotide sequence ID" value="NZ_CP051461.1"/>
</dbReference>
<dbReference type="HAMAP" id="MF_00267">
    <property type="entry name" value="MinC"/>
    <property type="match status" value="1"/>
</dbReference>
<dbReference type="Gene3D" id="3.30.70.260">
    <property type="match status" value="1"/>
</dbReference>
<dbReference type="GO" id="GO:1901891">
    <property type="term" value="P:regulation of cell septum assembly"/>
    <property type="evidence" value="ECO:0007669"/>
    <property type="project" value="InterPro"/>
</dbReference>
<dbReference type="PANTHER" id="PTHR34108:SF1">
    <property type="entry name" value="SEPTUM SITE-DETERMINING PROTEIN MINC"/>
    <property type="match status" value="1"/>
</dbReference>
<evidence type="ECO:0000256" key="2">
    <source>
        <dbReference type="ARBA" id="ARBA00022618"/>
    </source>
</evidence>
<dbReference type="Pfam" id="PF03775">
    <property type="entry name" value="MinC_C"/>
    <property type="match status" value="1"/>
</dbReference>
<organism evidence="9 10">
    <name type="scientific">Polaromonas vacuolata</name>
    <dbReference type="NCBI Taxonomy" id="37448"/>
    <lineage>
        <taxon>Bacteria</taxon>
        <taxon>Pseudomonadati</taxon>
        <taxon>Pseudomonadota</taxon>
        <taxon>Betaproteobacteria</taxon>
        <taxon>Burkholderiales</taxon>
        <taxon>Comamonadaceae</taxon>
        <taxon>Polaromonas</taxon>
    </lineage>
</organism>
<dbReference type="GO" id="GO:0000917">
    <property type="term" value="P:division septum assembly"/>
    <property type="evidence" value="ECO:0007669"/>
    <property type="project" value="UniProtKB-KW"/>
</dbReference>
<dbReference type="Pfam" id="PF05209">
    <property type="entry name" value="MinC_N"/>
    <property type="match status" value="1"/>
</dbReference>
<feature type="domain" description="Septum formation inhibitor MinC C-terminal" evidence="7">
    <location>
        <begin position="162"/>
        <end position="256"/>
    </location>
</feature>
<dbReference type="Proteomes" id="UP000502041">
    <property type="component" value="Chromosome"/>
</dbReference>
<dbReference type="KEGG" id="pvac:HC248_00008"/>
<evidence type="ECO:0000256" key="1">
    <source>
        <dbReference type="ARBA" id="ARBA00006291"/>
    </source>
</evidence>
<evidence type="ECO:0000256" key="4">
    <source>
        <dbReference type="ARBA" id="ARBA00023306"/>
    </source>
</evidence>
<accession>A0A6H2H5G7</accession>
<gene>
    <name evidence="6 9" type="primary">minC</name>
    <name evidence="9" type="ORF">HC248_00008</name>
</gene>
<dbReference type="InterPro" id="IPR005526">
    <property type="entry name" value="Septum_form_inhib_MinC_C"/>
</dbReference>
<comment type="function">
    <text evidence="5 6">Cell division inhibitor that blocks the formation of polar Z ring septums. Rapidly oscillates between the poles of the cell to destabilize FtsZ filaments that have formed before they mature into polar Z rings. Prevents FtsZ polymerization.</text>
</comment>
<evidence type="ECO:0000256" key="5">
    <source>
        <dbReference type="ARBA" id="ARBA00025606"/>
    </source>
</evidence>
<evidence type="ECO:0000313" key="10">
    <source>
        <dbReference type="Proteomes" id="UP000502041"/>
    </source>
</evidence>
<sequence>MTVATTATTPLSFEIKSANLALVALMLKSTDLALLGSEFKLRFGDIPDFFDQDALVIDLTPLQSSDTAVSPIDITALIALLRQYRLQPMSIRGGNESQMAAGQAAGLIAVPDAYLNANAAKNKAAKKSDVTVKEIQTATPVSTKESHTLAVNSADSQLSAMIIDKPLRSGQQVYARGRDLVVMAMVNAGAEVIADGHIHVYAPLRGKAMAGARGNTDARIFALSMEAELLSIAGVYRTSEHKLPTNVFGKPTQIRLMTSANGDKLILDPLSS</sequence>
<dbReference type="Gene3D" id="2.160.20.70">
    <property type="match status" value="1"/>
</dbReference>
<dbReference type="EMBL" id="CP051461">
    <property type="protein sequence ID" value="QJC54746.1"/>
    <property type="molecule type" value="Genomic_DNA"/>
</dbReference>
<evidence type="ECO:0000256" key="6">
    <source>
        <dbReference type="HAMAP-Rule" id="MF_00267"/>
    </source>
</evidence>
<protein>
    <recommendedName>
        <fullName evidence="6">Probable septum site-determining protein MinC</fullName>
    </recommendedName>
</protein>
<dbReference type="InterPro" id="IPR007874">
    <property type="entry name" value="MinC_N"/>
</dbReference>
<name>A0A6H2H5G7_9BURK</name>
<keyword evidence="4 6" id="KW-0131">Cell cycle</keyword>
<dbReference type="InterPro" id="IPR013033">
    <property type="entry name" value="MinC"/>
</dbReference>
<dbReference type="NCBIfam" id="TIGR01222">
    <property type="entry name" value="minC"/>
    <property type="match status" value="1"/>
</dbReference>
<evidence type="ECO:0000259" key="7">
    <source>
        <dbReference type="Pfam" id="PF03775"/>
    </source>
</evidence>
<evidence type="ECO:0000256" key="3">
    <source>
        <dbReference type="ARBA" id="ARBA00023210"/>
    </source>
</evidence>
<comment type="subunit">
    <text evidence="6">Interacts with MinD and FtsZ.</text>
</comment>
<dbReference type="AlphaFoldDB" id="A0A6H2H5G7"/>
<keyword evidence="10" id="KW-1185">Reference proteome</keyword>
<evidence type="ECO:0000313" key="9">
    <source>
        <dbReference type="EMBL" id="QJC54746.1"/>
    </source>
</evidence>
<dbReference type="GO" id="GO:0000902">
    <property type="term" value="P:cell morphogenesis"/>
    <property type="evidence" value="ECO:0007669"/>
    <property type="project" value="InterPro"/>
</dbReference>
<dbReference type="InterPro" id="IPR036145">
    <property type="entry name" value="MinC_C_sf"/>
</dbReference>
<dbReference type="GO" id="GO:0051302">
    <property type="term" value="P:regulation of cell division"/>
    <property type="evidence" value="ECO:0007669"/>
    <property type="project" value="InterPro"/>
</dbReference>
<dbReference type="InterPro" id="IPR016098">
    <property type="entry name" value="CAP/MinC_C"/>
</dbReference>
<evidence type="ECO:0000259" key="8">
    <source>
        <dbReference type="Pfam" id="PF05209"/>
    </source>
</evidence>
<feature type="domain" description="Septum formation inhibitor MinC N-terminal" evidence="8">
    <location>
        <begin position="13"/>
        <end position="88"/>
    </location>
</feature>
<keyword evidence="3 6" id="KW-0717">Septation</keyword>
<dbReference type="SUPFAM" id="SSF63848">
    <property type="entry name" value="Cell-division inhibitor MinC, C-terminal domain"/>
    <property type="match status" value="1"/>
</dbReference>
<comment type="similarity">
    <text evidence="1 6">Belongs to the MinC family.</text>
</comment>
<dbReference type="PANTHER" id="PTHR34108">
    <property type="entry name" value="SEPTUM SITE-DETERMINING PROTEIN MINC"/>
    <property type="match status" value="1"/>
</dbReference>
<keyword evidence="2 6" id="KW-0132">Cell division</keyword>
<reference evidence="9 10" key="1">
    <citation type="submission" date="2020-04" db="EMBL/GenBank/DDBJ databases">
        <title>Complete genome of a Psychrophilic, Marine, Gas Vacuolate Bacterium Polaromonas vacuolata KCTC 22033T.</title>
        <authorList>
            <person name="Hwang K."/>
            <person name="Kim K.M."/>
        </authorList>
    </citation>
    <scope>NUCLEOTIDE SEQUENCE [LARGE SCALE GENOMIC DNA]</scope>
    <source>
        <strain evidence="9 10">KCTC 22033</strain>
    </source>
</reference>
<proteinExistence type="inferred from homology"/>